<dbReference type="Gene3D" id="3.40.630.30">
    <property type="match status" value="1"/>
</dbReference>
<dbReference type="Proteomes" id="UP000076744">
    <property type="component" value="Unassembled WGS sequence"/>
</dbReference>
<dbReference type="GO" id="GO:0016747">
    <property type="term" value="F:acyltransferase activity, transferring groups other than amino-acyl groups"/>
    <property type="evidence" value="ECO:0007669"/>
    <property type="project" value="InterPro"/>
</dbReference>
<reference evidence="3 4" key="1">
    <citation type="journal article" date="2016" name="Genome Biol. Evol.">
        <title>Divergent and convergent evolution of fungal pathogenicity.</title>
        <authorList>
            <person name="Shang Y."/>
            <person name="Xiao G."/>
            <person name="Zheng P."/>
            <person name="Cen K."/>
            <person name="Zhan S."/>
            <person name="Wang C."/>
        </authorList>
    </citation>
    <scope>NUCLEOTIDE SEQUENCE [LARGE SCALE GENOMIC DNA]</scope>
    <source>
        <strain evidence="3 4">ARSEF 2679</strain>
    </source>
</reference>
<evidence type="ECO:0000256" key="1">
    <source>
        <dbReference type="SAM" id="MobiDB-lite"/>
    </source>
</evidence>
<proteinExistence type="predicted"/>
<keyword evidence="3" id="KW-0808">Transferase</keyword>
<dbReference type="CDD" id="cd04301">
    <property type="entry name" value="NAT_SF"/>
    <property type="match status" value="1"/>
</dbReference>
<feature type="compositionally biased region" description="Basic and acidic residues" evidence="1">
    <location>
        <begin position="107"/>
        <end position="116"/>
    </location>
</feature>
<dbReference type="STRING" id="1081104.A0A168EBS5"/>
<evidence type="ECO:0000313" key="4">
    <source>
        <dbReference type="Proteomes" id="UP000076744"/>
    </source>
</evidence>
<dbReference type="Pfam" id="PF00583">
    <property type="entry name" value="Acetyltransf_1"/>
    <property type="match status" value="1"/>
</dbReference>
<feature type="domain" description="N-acetyltransferase" evidence="2">
    <location>
        <begin position="89"/>
        <end position="232"/>
    </location>
</feature>
<dbReference type="InterPro" id="IPR000182">
    <property type="entry name" value="GNAT_dom"/>
</dbReference>
<feature type="compositionally biased region" description="Basic and acidic residues" evidence="1">
    <location>
        <begin position="125"/>
        <end position="134"/>
    </location>
</feature>
<dbReference type="OrthoDB" id="410198at2759"/>
<protein>
    <submittedName>
        <fullName evidence="3">Acyl-CoA N-acyltransferase</fullName>
    </submittedName>
</protein>
<dbReference type="PANTHER" id="PTHR42791:SF17">
    <property type="entry name" value="ACETYLTRANSFERASE, GNAT FAMILY FAMILY (AFU_ORTHOLOGUE AFUA_8G05690)"/>
    <property type="match status" value="1"/>
</dbReference>
<dbReference type="GeneID" id="30016814"/>
<dbReference type="PANTHER" id="PTHR42791">
    <property type="entry name" value="GNAT FAMILY ACETYLTRANSFERASE"/>
    <property type="match status" value="1"/>
</dbReference>
<evidence type="ECO:0000259" key="2">
    <source>
        <dbReference type="PROSITE" id="PS51186"/>
    </source>
</evidence>
<comment type="caution">
    <text evidence="3">The sequence shown here is derived from an EMBL/GenBank/DDBJ whole genome shotgun (WGS) entry which is preliminary data.</text>
</comment>
<dbReference type="InterPro" id="IPR016181">
    <property type="entry name" value="Acyl_CoA_acyltransferase"/>
</dbReference>
<dbReference type="InterPro" id="IPR052523">
    <property type="entry name" value="Trichothecene_AcTrans"/>
</dbReference>
<gene>
    <name evidence="3" type="ORF">ISF_00522</name>
</gene>
<sequence length="261" mass="29126">MPPLGIRIARLQPEDIPFAARLAGQAFASDRQTQMKALGEEEPFDMEKYTLESMPAHLTSRTCHVIKAVDEATGEIMGVCNWGIKGFVPERLPLFEERVAEAAAAEAKPKAEPKKEEEDEEEEKKEDKQEETDPIKRLVALTDADMQAWMAEVMPPGTRCLFIIGLTVAPAHQGRGVGGALLRWGTRVCDEAGVFAWVHASDPSWGAYRKAGFEVVRSLDLDLDAYAPCPPPASEREGARWGHYVFRYMKYLPRPKEEGKE</sequence>
<dbReference type="RefSeq" id="XP_018708579.1">
    <property type="nucleotide sequence ID" value="XM_018844129.1"/>
</dbReference>
<evidence type="ECO:0000313" key="3">
    <source>
        <dbReference type="EMBL" id="OAA73621.1"/>
    </source>
</evidence>
<name>A0A168EBS5_CORFA</name>
<accession>A0A168EBS5</accession>
<keyword evidence="3" id="KW-0012">Acyltransferase</keyword>
<dbReference type="EMBL" id="AZHB01000001">
    <property type="protein sequence ID" value="OAA73621.1"/>
    <property type="molecule type" value="Genomic_DNA"/>
</dbReference>
<dbReference type="PROSITE" id="PS51186">
    <property type="entry name" value="GNAT"/>
    <property type="match status" value="1"/>
</dbReference>
<organism evidence="3 4">
    <name type="scientific">Cordyceps fumosorosea (strain ARSEF 2679)</name>
    <name type="common">Isaria fumosorosea</name>
    <dbReference type="NCBI Taxonomy" id="1081104"/>
    <lineage>
        <taxon>Eukaryota</taxon>
        <taxon>Fungi</taxon>
        <taxon>Dikarya</taxon>
        <taxon>Ascomycota</taxon>
        <taxon>Pezizomycotina</taxon>
        <taxon>Sordariomycetes</taxon>
        <taxon>Hypocreomycetidae</taxon>
        <taxon>Hypocreales</taxon>
        <taxon>Cordycipitaceae</taxon>
        <taxon>Cordyceps</taxon>
    </lineage>
</organism>
<dbReference type="SUPFAM" id="SSF55729">
    <property type="entry name" value="Acyl-CoA N-acyltransferases (Nat)"/>
    <property type="match status" value="1"/>
</dbReference>
<keyword evidence="4" id="KW-1185">Reference proteome</keyword>
<feature type="region of interest" description="Disordered" evidence="1">
    <location>
        <begin position="103"/>
        <end position="134"/>
    </location>
</feature>
<dbReference type="AlphaFoldDB" id="A0A168EBS5"/>